<reference evidence="2" key="1">
    <citation type="submission" date="2016-10" db="EMBL/GenBank/DDBJ databases">
        <authorList>
            <person name="Varghese N."/>
            <person name="Submissions S."/>
        </authorList>
    </citation>
    <scope>NUCLEOTIDE SEQUENCE [LARGE SCALE GENOMIC DNA]</scope>
    <source>
        <strain evidence="2">DSM 123</strain>
    </source>
</reference>
<evidence type="ECO:0008006" key="3">
    <source>
        <dbReference type="Google" id="ProtNLM"/>
    </source>
</evidence>
<sequence>MTVTANLGLPFIAASQAQKHVTHNEALFSLDGQVQLAVLSAALATPPASPDDGERWIVPAGASGAWAGKAAQIAAWYDGGWRFFAPRPGWLAYNLATQTLLAWTGAAWVNALAAFQNLPMFGLNTTADASNRLAVKSDGVLFGNDDVTPGSGDVRVTLNKSDAAKDAGLTLQNSWSTRAQLGLLGDDNFHIKVSANGSAFTDAIQIDRTTGNVGIRTAPSSGGNALQVAGSNALFSNSAGGFSFTFSKAATAHDAALYLQTNYSTKALFGLLGLDDFSLKVTPDAANYYAGLRAWSALHGRLDIKDARRRQPMHWSPRPGSTMLDSIGLGASITGAATAVSPSSGNLFLSAPRLDFNSAATAGASAGVNGSALTLWRGNGGGLGGFYLLMRFGIETFQSNCRLFAGLVGSAGAIGNVNPSTLSNLIGVGFDSGDATLSLISNDGSGAATKTGLGAGFPTTGGQDLYELLLSAEPNGSEVRYRVERLNSGDVASGVVTTNLPVNTQFLTPHLWMNNGTSAGAVSVALVQMYCEPAALLGSRGLIG</sequence>
<gene>
    <name evidence="1" type="ORF">SAMN05444123_104273</name>
</gene>
<dbReference type="Pfam" id="PF10983">
    <property type="entry name" value="DUF2793"/>
    <property type="match status" value="1"/>
</dbReference>
<protein>
    <recommendedName>
        <fullName evidence="3">DUF2793 domain-containing protein</fullName>
    </recommendedName>
</protein>
<dbReference type="Proteomes" id="UP000199615">
    <property type="component" value="Unassembled WGS sequence"/>
</dbReference>
<evidence type="ECO:0000313" key="1">
    <source>
        <dbReference type="EMBL" id="SEO73642.1"/>
    </source>
</evidence>
<proteinExistence type="predicted"/>
<keyword evidence="2" id="KW-1185">Reference proteome</keyword>
<dbReference type="InterPro" id="IPR021251">
    <property type="entry name" value="DUF2793"/>
</dbReference>
<dbReference type="EMBL" id="FODT01000004">
    <property type="protein sequence ID" value="SEO73642.1"/>
    <property type="molecule type" value="Genomic_DNA"/>
</dbReference>
<organism evidence="1 2">
    <name type="scientific">Rhodopseudomonas pseudopalustris</name>
    <dbReference type="NCBI Taxonomy" id="1513892"/>
    <lineage>
        <taxon>Bacteria</taxon>
        <taxon>Pseudomonadati</taxon>
        <taxon>Pseudomonadota</taxon>
        <taxon>Alphaproteobacteria</taxon>
        <taxon>Hyphomicrobiales</taxon>
        <taxon>Nitrobacteraceae</taxon>
        <taxon>Rhodopseudomonas</taxon>
    </lineage>
</organism>
<accession>A0A1H8S4W6</accession>
<evidence type="ECO:0000313" key="2">
    <source>
        <dbReference type="Proteomes" id="UP000199615"/>
    </source>
</evidence>
<name>A0A1H8S4W6_9BRAD</name>
<dbReference type="RefSeq" id="WP_210185059.1">
    <property type="nucleotide sequence ID" value="NZ_FODT01000004.1"/>
</dbReference>
<dbReference type="AlphaFoldDB" id="A0A1H8S4W6"/>